<evidence type="ECO:0000313" key="3">
    <source>
        <dbReference type="Proteomes" id="UP001187682"/>
    </source>
</evidence>
<gene>
    <name evidence="2" type="ORF">DNG_08474</name>
</gene>
<feature type="compositionally biased region" description="Basic and acidic residues" evidence="1">
    <location>
        <begin position="239"/>
        <end position="265"/>
    </location>
</feature>
<reference evidence="2" key="1">
    <citation type="submission" date="2018-03" db="EMBL/GenBank/DDBJ databases">
        <authorList>
            <person name="Guldener U."/>
        </authorList>
    </citation>
    <scope>NUCLEOTIDE SEQUENCE</scope>
</reference>
<dbReference type="EMBL" id="ONZQ02000013">
    <property type="protein sequence ID" value="SPO05787.1"/>
    <property type="molecule type" value="Genomic_DNA"/>
</dbReference>
<dbReference type="Proteomes" id="UP001187682">
    <property type="component" value="Unassembled WGS sequence"/>
</dbReference>
<accession>A0AAE8N6J0</accession>
<protein>
    <submittedName>
        <fullName evidence="2">Uncharacterized protein</fullName>
    </submittedName>
</protein>
<feature type="compositionally biased region" description="Basic and acidic residues" evidence="1">
    <location>
        <begin position="102"/>
        <end position="116"/>
    </location>
</feature>
<sequence>MNRSYYDMPVDGGPGDNPPFQNQFSDPGADAGDPHVPPPRPHRRRRLEYEETGPTRSQDSANLRLPADDLRPRSVPPHDPPRRRRRRSRSTSSSYQSSASPRRPDRARSVIKDTFTDSRSGVGVGILGAIVGGIVAHEVSHATARARNRKAAAEDDDDDDDKTRRSEPGKDSRKTRRLATLAGAVIGGLGANAIGKRFEESRERDNQKRDEWVRRWGEEGGFWQNEWGPPLDHARRRSWGKESDRYEVDYEDRKSRRRSGDEYRY</sequence>
<feature type="compositionally biased region" description="Low complexity" evidence="1">
    <location>
        <begin position="90"/>
        <end position="101"/>
    </location>
</feature>
<feature type="compositionally biased region" description="Basic and acidic residues" evidence="1">
    <location>
        <begin position="161"/>
        <end position="172"/>
    </location>
</feature>
<name>A0AAE8N6J0_9PEZI</name>
<comment type="caution">
    <text evidence="2">The sequence shown here is derived from an EMBL/GenBank/DDBJ whole genome shotgun (WGS) entry which is preliminary data.</text>
</comment>
<evidence type="ECO:0000313" key="2">
    <source>
        <dbReference type="EMBL" id="SPO05787.1"/>
    </source>
</evidence>
<organism evidence="2 3">
    <name type="scientific">Cephalotrichum gorgonifer</name>
    <dbReference type="NCBI Taxonomy" id="2041049"/>
    <lineage>
        <taxon>Eukaryota</taxon>
        <taxon>Fungi</taxon>
        <taxon>Dikarya</taxon>
        <taxon>Ascomycota</taxon>
        <taxon>Pezizomycotina</taxon>
        <taxon>Sordariomycetes</taxon>
        <taxon>Hypocreomycetidae</taxon>
        <taxon>Microascales</taxon>
        <taxon>Microascaceae</taxon>
        <taxon>Cephalotrichum</taxon>
    </lineage>
</organism>
<dbReference type="AlphaFoldDB" id="A0AAE8N6J0"/>
<evidence type="ECO:0000256" key="1">
    <source>
        <dbReference type="SAM" id="MobiDB-lite"/>
    </source>
</evidence>
<keyword evidence="3" id="KW-1185">Reference proteome</keyword>
<feature type="region of interest" description="Disordered" evidence="1">
    <location>
        <begin position="221"/>
        <end position="265"/>
    </location>
</feature>
<proteinExistence type="predicted"/>
<feature type="region of interest" description="Disordered" evidence="1">
    <location>
        <begin position="1"/>
        <end position="123"/>
    </location>
</feature>
<feature type="region of interest" description="Disordered" evidence="1">
    <location>
        <begin position="141"/>
        <end position="182"/>
    </location>
</feature>